<name>F8NH72_SERL9</name>
<evidence type="ECO:0000256" key="6">
    <source>
        <dbReference type="ARBA" id="ARBA00022692"/>
    </source>
</evidence>
<keyword evidence="6 14" id="KW-0812">Transmembrane</keyword>
<comment type="cofactor">
    <cofactor evidence="1 13">
        <name>heme</name>
        <dbReference type="ChEBI" id="CHEBI:30413"/>
    </cofactor>
</comment>
<dbReference type="Gene3D" id="1.10.630.10">
    <property type="entry name" value="Cytochrome P450"/>
    <property type="match status" value="1"/>
</dbReference>
<dbReference type="PRINTS" id="PR00463">
    <property type="entry name" value="EP450I"/>
</dbReference>
<dbReference type="GO" id="GO:0005506">
    <property type="term" value="F:iron ion binding"/>
    <property type="evidence" value="ECO:0007669"/>
    <property type="project" value="InterPro"/>
</dbReference>
<dbReference type="HOGENOM" id="CLU_001570_5_11_1"/>
<evidence type="ECO:0000256" key="5">
    <source>
        <dbReference type="ARBA" id="ARBA00022617"/>
    </source>
</evidence>
<reference evidence="15" key="1">
    <citation type="submission" date="2011-04" db="EMBL/GenBank/DDBJ databases">
        <title>Evolution of plant cell wall degrading machinery underlies the functional diversity of forest fungi.</title>
        <authorList>
            <consortium name="US DOE Joint Genome Institute (JGI-PGF)"/>
            <person name="Eastwood D.C."/>
            <person name="Floudas D."/>
            <person name="Binder M."/>
            <person name="Majcherczyk A."/>
            <person name="Schneider P."/>
            <person name="Aerts A."/>
            <person name="Asiegbu F.O."/>
            <person name="Baker S.E."/>
            <person name="Barry K."/>
            <person name="Bendiksby M."/>
            <person name="Blumentritt M."/>
            <person name="Coutinho P.M."/>
            <person name="Cullen D."/>
            <person name="Cullen D."/>
            <person name="Gathman A."/>
            <person name="Goodell B."/>
            <person name="Henrissat B."/>
            <person name="Ihrmark K."/>
            <person name="Kauserud H."/>
            <person name="Kohler A."/>
            <person name="LaButti K."/>
            <person name="Lapidus A."/>
            <person name="Lavin J.L."/>
            <person name="Lee Y.-H."/>
            <person name="Lindquist E."/>
            <person name="Lilly W."/>
            <person name="Lucas S."/>
            <person name="Morin E."/>
            <person name="Murat C."/>
            <person name="Oguiza J.A."/>
            <person name="Park J."/>
            <person name="Pisabarro A.G."/>
            <person name="Riley R."/>
            <person name="Rosling A."/>
            <person name="Salamov A."/>
            <person name="Schmidt O."/>
            <person name="Schmutz J."/>
            <person name="Skrede I."/>
            <person name="Stenlid J."/>
            <person name="Wiebenga A."/>
            <person name="Xie X."/>
            <person name="Kues U."/>
            <person name="Hibbett D.S."/>
            <person name="Hoffmeister D."/>
            <person name="Hogberg N."/>
            <person name="Martin F."/>
            <person name="Grigoriev I.V."/>
            <person name="Watkinson S.C."/>
        </authorList>
    </citation>
    <scope>NUCLEOTIDE SEQUENCE</scope>
    <source>
        <strain evidence="15">S7.9</strain>
    </source>
</reference>
<dbReference type="PRINTS" id="PR00385">
    <property type="entry name" value="P450"/>
</dbReference>
<feature type="binding site" description="axial binding residue" evidence="13">
    <location>
        <position position="490"/>
    </location>
    <ligand>
        <name>heme</name>
        <dbReference type="ChEBI" id="CHEBI:30413"/>
    </ligand>
    <ligandPart>
        <name>Fe</name>
        <dbReference type="ChEBI" id="CHEBI:18248"/>
    </ligandPart>
</feature>
<feature type="transmembrane region" description="Helical" evidence="14">
    <location>
        <begin position="21"/>
        <end position="41"/>
    </location>
</feature>
<dbReference type="InterPro" id="IPR036396">
    <property type="entry name" value="Cyt_P450_sf"/>
</dbReference>
<accession>F8NH72</accession>
<dbReference type="GO" id="GO:0016020">
    <property type="term" value="C:membrane"/>
    <property type="evidence" value="ECO:0007669"/>
    <property type="project" value="UniProtKB-SubCell"/>
</dbReference>
<dbReference type="GO" id="GO:0020037">
    <property type="term" value="F:heme binding"/>
    <property type="evidence" value="ECO:0007669"/>
    <property type="project" value="InterPro"/>
</dbReference>
<evidence type="ECO:0008006" key="16">
    <source>
        <dbReference type="Google" id="ProtNLM"/>
    </source>
</evidence>
<evidence type="ECO:0000256" key="14">
    <source>
        <dbReference type="SAM" id="Phobius"/>
    </source>
</evidence>
<dbReference type="GO" id="GO:0016705">
    <property type="term" value="F:oxidoreductase activity, acting on paired donors, with incorporation or reduction of molecular oxygen"/>
    <property type="evidence" value="ECO:0007669"/>
    <property type="project" value="InterPro"/>
</dbReference>
<dbReference type="Pfam" id="PF00067">
    <property type="entry name" value="p450"/>
    <property type="match status" value="1"/>
</dbReference>
<comment type="subcellular location">
    <subcellularLocation>
        <location evidence="2">Membrane</location>
    </subcellularLocation>
</comment>
<keyword evidence="12 14" id="KW-0472">Membrane</keyword>
<dbReference type="PANTHER" id="PTHR24305:SF166">
    <property type="entry name" value="CYTOCHROME P450 12A4, MITOCHONDRIAL-RELATED"/>
    <property type="match status" value="1"/>
</dbReference>
<dbReference type="AlphaFoldDB" id="F8NH72"/>
<dbReference type="InterPro" id="IPR050121">
    <property type="entry name" value="Cytochrome_P450_monoxygenase"/>
</dbReference>
<dbReference type="KEGG" id="sla:SERLADRAFT_433629"/>
<evidence type="ECO:0000256" key="13">
    <source>
        <dbReference type="PIRSR" id="PIRSR602401-1"/>
    </source>
</evidence>
<keyword evidence="8 14" id="KW-1133">Transmembrane helix</keyword>
<dbReference type="Proteomes" id="UP000008064">
    <property type="component" value="Unassembled WGS sequence"/>
</dbReference>
<evidence type="ECO:0000256" key="10">
    <source>
        <dbReference type="ARBA" id="ARBA00023004"/>
    </source>
</evidence>
<dbReference type="PANTHER" id="PTHR24305">
    <property type="entry name" value="CYTOCHROME P450"/>
    <property type="match status" value="1"/>
</dbReference>
<keyword evidence="9" id="KW-0560">Oxidoreductase</keyword>
<evidence type="ECO:0000256" key="11">
    <source>
        <dbReference type="ARBA" id="ARBA00023033"/>
    </source>
</evidence>
<evidence type="ECO:0000256" key="1">
    <source>
        <dbReference type="ARBA" id="ARBA00001971"/>
    </source>
</evidence>
<dbReference type="EMBL" id="GL945429">
    <property type="protein sequence ID" value="EGO29661.1"/>
    <property type="molecule type" value="Genomic_DNA"/>
</dbReference>
<comment type="similarity">
    <text evidence="4">Belongs to the cytochrome P450 family.</text>
</comment>
<keyword evidence="7 13" id="KW-0479">Metal-binding</keyword>
<keyword evidence="10 13" id="KW-0408">Iron</keyword>
<evidence type="ECO:0000256" key="12">
    <source>
        <dbReference type="ARBA" id="ARBA00023136"/>
    </source>
</evidence>
<evidence type="ECO:0000256" key="4">
    <source>
        <dbReference type="ARBA" id="ARBA00010617"/>
    </source>
</evidence>
<evidence type="ECO:0000256" key="9">
    <source>
        <dbReference type="ARBA" id="ARBA00023002"/>
    </source>
</evidence>
<evidence type="ECO:0000256" key="2">
    <source>
        <dbReference type="ARBA" id="ARBA00004370"/>
    </source>
</evidence>
<comment type="pathway">
    <text evidence="3">Secondary metabolite biosynthesis; terpenoid biosynthesis.</text>
</comment>
<dbReference type="RefSeq" id="XP_007313903.1">
    <property type="nucleotide sequence ID" value="XM_007313841.1"/>
</dbReference>
<keyword evidence="5 13" id="KW-0349">Heme</keyword>
<organism>
    <name type="scientific">Serpula lacrymans var. lacrymans (strain S7.9)</name>
    <name type="common">Dry rot fungus</name>
    <dbReference type="NCBI Taxonomy" id="578457"/>
    <lineage>
        <taxon>Eukaryota</taxon>
        <taxon>Fungi</taxon>
        <taxon>Dikarya</taxon>
        <taxon>Basidiomycota</taxon>
        <taxon>Agaricomycotina</taxon>
        <taxon>Agaricomycetes</taxon>
        <taxon>Agaricomycetidae</taxon>
        <taxon>Boletales</taxon>
        <taxon>Coniophorineae</taxon>
        <taxon>Serpulaceae</taxon>
        <taxon>Serpula</taxon>
    </lineage>
</organism>
<dbReference type="InterPro" id="IPR001128">
    <property type="entry name" value="Cyt_P450"/>
</dbReference>
<gene>
    <name evidence="15" type="ORF">SERLADRAFT_433629</name>
</gene>
<evidence type="ECO:0000256" key="7">
    <source>
        <dbReference type="ARBA" id="ARBA00022723"/>
    </source>
</evidence>
<evidence type="ECO:0000256" key="8">
    <source>
        <dbReference type="ARBA" id="ARBA00022989"/>
    </source>
</evidence>
<evidence type="ECO:0000256" key="3">
    <source>
        <dbReference type="ARBA" id="ARBA00004721"/>
    </source>
</evidence>
<dbReference type="SUPFAM" id="SSF48264">
    <property type="entry name" value="Cytochrome P450"/>
    <property type="match status" value="1"/>
</dbReference>
<proteinExistence type="inferred from homology"/>
<sequence>MSLTIQHAFDVGKYYLANVRIYHAAILISGYICYRALYRIVLWPCLLSPLRHLPGPPTGNPLIGQWRAIVHKEAGIPQREWVKKYGPVVSAVGPIGVERLIFTKPEALHRILVSGWLECPRPSFLKNILGLVAGYGLLTVTGNEHKQMRKAMNPAFSIPNLMAQTDMYYDSIESLIDILRSEVNAERDPAKGKEILMYDWMSKVTLDIICETAFGYKPDSLHNPHNELAEAYENLIDLQSGPNIARFILLVIIPGFPYLLASQWGYNHRHWFEKIPILRPAAILMDSMHRIKTISRQMLAEKTADLAVAASDTEAKRDIMSLLVRARTADKGEGYQMSDTAMMDQVLTFLGAGHETTASGLAWTLWLLANDTAAQDKLRHEVSAILANNPRPDYRTLKDLQWLDCVVMESLRVLPPVPMTVRKAAENQSIDGTFVPKGTLLYIPIRVVNTWKEIWGEDAEEFRPERWLNLPKEYNSTFSLLSFIAGPHACIGKTMAIMEMKAILAGIIAKFAFEPAYVGQVAKPTAAITMKPADGMPLRVRCVAPTPVASMAL</sequence>
<dbReference type="OrthoDB" id="10029320at2759"/>
<dbReference type="GO" id="GO:0004497">
    <property type="term" value="F:monooxygenase activity"/>
    <property type="evidence" value="ECO:0007669"/>
    <property type="project" value="UniProtKB-KW"/>
</dbReference>
<evidence type="ECO:0000313" key="15">
    <source>
        <dbReference type="EMBL" id="EGO29661.1"/>
    </source>
</evidence>
<dbReference type="InterPro" id="IPR002401">
    <property type="entry name" value="Cyt_P450_E_grp-I"/>
</dbReference>
<keyword evidence="11" id="KW-0503">Monooxygenase</keyword>
<protein>
    <recommendedName>
        <fullName evidence="16">Cytochrome P450</fullName>
    </recommendedName>
</protein>
<dbReference type="GeneID" id="18814220"/>